<proteinExistence type="predicted"/>
<dbReference type="EMBL" id="GGFM01009904">
    <property type="protein sequence ID" value="MBW30655.1"/>
    <property type="molecule type" value="Transcribed_RNA"/>
</dbReference>
<organism evidence="1">
    <name type="scientific">Anopheles braziliensis</name>
    <dbReference type="NCBI Taxonomy" id="58242"/>
    <lineage>
        <taxon>Eukaryota</taxon>
        <taxon>Metazoa</taxon>
        <taxon>Ecdysozoa</taxon>
        <taxon>Arthropoda</taxon>
        <taxon>Hexapoda</taxon>
        <taxon>Insecta</taxon>
        <taxon>Pterygota</taxon>
        <taxon>Neoptera</taxon>
        <taxon>Endopterygota</taxon>
        <taxon>Diptera</taxon>
        <taxon>Nematocera</taxon>
        <taxon>Culicoidea</taxon>
        <taxon>Culicidae</taxon>
        <taxon>Anophelinae</taxon>
        <taxon>Anopheles</taxon>
    </lineage>
</organism>
<name>A0A2M3ZQ87_9DIPT</name>
<reference evidence="1" key="1">
    <citation type="submission" date="2018-01" db="EMBL/GenBank/DDBJ databases">
        <title>An insight into the sialome of Amazonian anophelines.</title>
        <authorList>
            <person name="Ribeiro J.M."/>
            <person name="Scarpassa V."/>
            <person name="Calvo E."/>
        </authorList>
    </citation>
    <scope>NUCLEOTIDE SEQUENCE</scope>
    <source>
        <tissue evidence="1">Salivary glands</tissue>
    </source>
</reference>
<evidence type="ECO:0000313" key="1">
    <source>
        <dbReference type="EMBL" id="MBW30655.1"/>
    </source>
</evidence>
<dbReference type="AlphaFoldDB" id="A0A2M3ZQ87"/>
<sequence>MATLLNAIVVAVSGLPCVTRTRIACCIGSITSVAAAAAAAAAIAATTLVQFTQQIDPGKGSDLTILIGSR</sequence>
<protein>
    <submittedName>
        <fullName evidence="1">Putative secreted peptide</fullName>
    </submittedName>
</protein>
<accession>A0A2M3ZQ87</accession>